<dbReference type="EMBL" id="JAJJMA010291772">
    <property type="protein sequence ID" value="MCL7047333.1"/>
    <property type="molecule type" value="Genomic_DNA"/>
</dbReference>
<sequence>MEFLRLMPTLIRRKFVPSLVLLLLIPLIILGDFSSGYGSTNSEEKAKTEVNPYVTTYLNFTTAIIDEITPYIKSFLNYATEEVVPPIKSFVYYTEEEVKKKIIPYFNRCLNSTGEVLSKEVIPYAKSLLHSGQEIVQKSFPSLNSYAIFVGVFCKEHPSLFLVVVLIICCVWRLSLSLFPAKMMKAPGRNYKISRANFERNPGSYFRRQRQGRKKSKPIKILAVVVVVVAAAVVVGVIALR</sequence>
<dbReference type="Proteomes" id="UP001177140">
    <property type="component" value="Unassembled WGS sequence"/>
</dbReference>
<name>A0AA41VUB3_PAPNU</name>
<evidence type="ECO:0008006" key="4">
    <source>
        <dbReference type="Google" id="ProtNLM"/>
    </source>
</evidence>
<protein>
    <recommendedName>
        <fullName evidence="4">Transmembrane protein</fullName>
    </recommendedName>
</protein>
<evidence type="ECO:0000313" key="2">
    <source>
        <dbReference type="EMBL" id="MCL7047333.1"/>
    </source>
</evidence>
<keyword evidence="1" id="KW-1133">Transmembrane helix</keyword>
<evidence type="ECO:0000313" key="3">
    <source>
        <dbReference type="Proteomes" id="UP001177140"/>
    </source>
</evidence>
<keyword evidence="1" id="KW-0472">Membrane</keyword>
<accession>A0AA41VUB3</accession>
<keyword evidence="3" id="KW-1185">Reference proteome</keyword>
<gene>
    <name evidence="2" type="ORF">MKW94_028600</name>
</gene>
<dbReference type="AlphaFoldDB" id="A0AA41VUB3"/>
<organism evidence="2 3">
    <name type="scientific">Papaver nudicaule</name>
    <name type="common">Iceland poppy</name>
    <dbReference type="NCBI Taxonomy" id="74823"/>
    <lineage>
        <taxon>Eukaryota</taxon>
        <taxon>Viridiplantae</taxon>
        <taxon>Streptophyta</taxon>
        <taxon>Embryophyta</taxon>
        <taxon>Tracheophyta</taxon>
        <taxon>Spermatophyta</taxon>
        <taxon>Magnoliopsida</taxon>
        <taxon>Ranunculales</taxon>
        <taxon>Papaveraceae</taxon>
        <taxon>Papaveroideae</taxon>
        <taxon>Papaver</taxon>
    </lineage>
</organism>
<evidence type="ECO:0000256" key="1">
    <source>
        <dbReference type="SAM" id="Phobius"/>
    </source>
</evidence>
<feature type="transmembrane region" description="Helical" evidence="1">
    <location>
        <begin position="219"/>
        <end position="240"/>
    </location>
</feature>
<proteinExistence type="predicted"/>
<reference evidence="2" key="1">
    <citation type="submission" date="2022-03" db="EMBL/GenBank/DDBJ databases">
        <title>A functionally conserved STORR gene fusion in Papaver species that diverged 16.8 million years ago.</title>
        <authorList>
            <person name="Catania T."/>
        </authorList>
    </citation>
    <scope>NUCLEOTIDE SEQUENCE</scope>
    <source>
        <strain evidence="2">S-191538</strain>
    </source>
</reference>
<feature type="transmembrane region" description="Helical" evidence="1">
    <location>
        <begin position="160"/>
        <end position="179"/>
    </location>
</feature>
<comment type="caution">
    <text evidence="2">The sequence shown here is derived from an EMBL/GenBank/DDBJ whole genome shotgun (WGS) entry which is preliminary data.</text>
</comment>
<keyword evidence="1" id="KW-0812">Transmembrane</keyword>